<gene>
    <name evidence="2" type="ORF">EDD80_102463</name>
</gene>
<reference evidence="2 3" key="1">
    <citation type="submission" date="2019-03" db="EMBL/GenBank/DDBJ databases">
        <title>Genomic Encyclopedia of Type Strains, Phase IV (KMG-IV): sequencing the most valuable type-strain genomes for metagenomic binning, comparative biology and taxonomic classification.</title>
        <authorList>
            <person name="Goeker M."/>
        </authorList>
    </citation>
    <scope>NUCLEOTIDE SEQUENCE [LARGE SCALE GENOMIC DNA]</scope>
    <source>
        <strain evidence="2 3">DSM 21100</strain>
    </source>
</reference>
<dbReference type="InterPro" id="IPR000595">
    <property type="entry name" value="cNMP-bd_dom"/>
</dbReference>
<evidence type="ECO:0000259" key="1">
    <source>
        <dbReference type="Pfam" id="PF00027"/>
    </source>
</evidence>
<proteinExistence type="predicted"/>
<dbReference type="Gene3D" id="2.60.120.10">
    <property type="entry name" value="Jelly Rolls"/>
    <property type="match status" value="1"/>
</dbReference>
<evidence type="ECO:0000313" key="3">
    <source>
        <dbReference type="Proteomes" id="UP000295807"/>
    </source>
</evidence>
<accession>A0A4R3KUZ3</accession>
<dbReference type="OrthoDB" id="9152304at2"/>
<name>A0A4R3KUZ3_9SPHI</name>
<evidence type="ECO:0000313" key="2">
    <source>
        <dbReference type="EMBL" id="TCS89269.1"/>
    </source>
</evidence>
<dbReference type="SUPFAM" id="SSF51206">
    <property type="entry name" value="cAMP-binding domain-like"/>
    <property type="match status" value="1"/>
</dbReference>
<dbReference type="CDD" id="cd00038">
    <property type="entry name" value="CAP_ED"/>
    <property type="match status" value="1"/>
</dbReference>
<dbReference type="AlphaFoldDB" id="A0A4R3KUZ3"/>
<sequence length="195" mass="22818">MKNRLIHNIQSIISLTALEVELLSSFWKEKKLLKNEFLFRNGETCHYDSFVISGSLKAFYIHPDTGKEEILFFAIEDWWATDLDSFANKTPSIYNIQALEDSVLLQVHFDSLEKLLGQIPKLERYFRLILQGYITSIQKRIIQFNALTAEERYIDFTRKYPDIVRKVPQYLIASYLGITPEFLSRIRAKRSSAIS</sequence>
<dbReference type="Proteomes" id="UP000295807">
    <property type="component" value="Unassembled WGS sequence"/>
</dbReference>
<dbReference type="InterPro" id="IPR018490">
    <property type="entry name" value="cNMP-bd_dom_sf"/>
</dbReference>
<feature type="domain" description="Cyclic nucleotide-binding" evidence="1">
    <location>
        <begin position="30"/>
        <end position="116"/>
    </location>
</feature>
<dbReference type="EMBL" id="SMAD01000002">
    <property type="protein sequence ID" value="TCS89269.1"/>
    <property type="molecule type" value="Genomic_DNA"/>
</dbReference>
<dbReference type="Pfam" id="PF00027">
    <property type="entry name" value="cNMP_binding"/>
    <property type="match status" value="1"/>
</dbReference>
<dbReference type="InterPro" id="IPR014710">
    <property type="entry name" value="RmlC-like_jellyroll"/>
</dbReference>
<dbReference type="RefSeq" id="WP_132128342.1">
    <property type="nucleotide sequence ID" value="NZ_CP042432.1"/>
</dbReference>
<keyword evidence="3" id="KW-1185">Reference proteome</keyword>
<organism evidence="2 3">
    <name type="scientific">Anseongella ginsenosidimutans</name>
    <dbReference type="NCBI Taxonomy" id="496056"/>
    <lineage>
        <taxon>Bacteria</taxon>
        <taxon>Pseudomonadati</taxon>
        <taxon>Bacteroidota</taxon>
        <taxon>Sphingobacteriia</taxon>
        <taxon>Sphingobacteriales</taxon>
        <taxon>Sphingobacteriaceae</taxon>
        <taxon>Anseongella</taxon>
    </lineage>
</organism>
<comment type="caution">
    <text evidence="2">The sequence shown here is derived from an EMBL/GenBank/DDBJ whole genome shotgun (WGS) entry which is preliminary data.</text>
</comment>
<protein>
    <submittedName>
        <fullName evidence="2">CRP-like cAMP-binding protein</fullName>
    </submittedName>
</protein>